<proteinExistence type="predicted"/>
<dbReference type="Pfam" id="PF01381">
    <property type="entry name" value="HTH_3"/>
    <property type="match status" value="1"/>
</dbReference>
<dbReference type="AlphaFoldDB" id="A0A098AP62"/>
<evidence type="ECO:0000256" key="1">
    <source>
        <dbReference type="ARBA" id="ARBA00023125"/>
    </source>
</evidence>
<evidence type="ECO:0000313" key="3">
    <source>
        <dbReference type="EMBL" id="CDQ30305.1"/>
    </source>
</evidence>
<dbReference type="InterPro" id="IPR001387">
    <property type="entry name" value="Cro/C1-type_HTH"/>
</dbReference>
<dbReference type="CDD" id="cd00093">
    <property type="entry name" value="HTH_XRE"/>
    <property type="match status" value="1"/>
</dbReference>
<protein>
    <submittedName>
        <fullName evidence="3">Putative prophage protein</fullName>
    </submittedName>
</protein>
<name>A0A098AP62_STREE</name>
<dbReference type="PROSITE" id="PS50943">
    <property type="entry name" value="HTH_CROC1"/>
    <property type="match status" value="1"/>
</dbReference>
<evidence type="ECO:0000259" key="2">
    <source>
        <dbReference type="PROSITE" id="PS50943"/>
    </source>
</evidence>
<dbReference type="EMBL" id="LK020694">
    <property type="protein sequence ID" value="CDQ30305.1"/>
    <property type="molecule type" value="Genomic_DNA"/>
</dbReference>
<dbReference type="RefSeq" id="WP_054365628.1">
    <property type="nucleotide sequence ID" value="NZ_CHXB02000019.1"/>
</dbReference>
<dbReference type="GO" id="GO:0003677">
    <property type="term" value="F:DNA binding"/>
    <property type="evidence" value="ECO:0007669"/>
    <property type="project" value="UniProtKB-KW"/>
</dbReference>
<organism evidence="3">
    <name type="scientific">Streptococcus pneumoniae</name>
    <dbReference type="NCBI Taxonomy" id="1313"/>
    <lineage>
        <taxon>Bacteria</taxon>
        <taxon>Bacillati</taxon>
        <taxon>Bacillota</taxon>
        <taxon>Bacilli</taxon>
        <taxon>Lactobacillales</taxon>
        <taxon>Streptococcaceae</taxon>
        <taxon>Streptococcus</taxon>
    </lineage>
</organism>
<dbReference type="PANTHER" id="PTHR46558">
    <property type="entry name" value="TRACRIPTIONAL REGULATORY PROTEIN-RELATED-RELATED"/>
    <property type="match status" value="1"/>
</dbReference>
<dbReference type="PANTHER" id="PTHR46558:SF4">
    <property type="entry name" value="DNA-BIDING PHAGE PROTEIN"/>
    <property type="match status" value="1"/>
</dbReference>
<dbReference type="SUPFAM" id="SSF47413">
    <property type="entry name" value="lambda repressor-like DNA-binding domains"/>
    <property type="match status" value="1"/>
</dbReference>
<sequence length="68" mass="7706">MPKMTLKTLRTLKNWRQVDAAKALDVSADTWGNWERGKTEPTVTQAYQIATAFDVSIDDIIFLHNIAV</sequence>
<reference evidence="3" key="2">
    <citation type="submission" date="2014-10" db="EMBL/GenBank/DDBJ databases">
        <title>Contrasting mechanisms driving short-term and long-term diversification of pneumococci.</title>
        <authorList>
            <person name="Croucher N.J."/>
            <person name="Coupland P.C."/>
            <person name="Stevenson A.E."/>
            <person name="Callendrello A."/>
            <person name="Bentley S.D."/>
            <person name="Hanage W.P."/>
        </authorList>
    </citation>
    <scope>NUCLEOTIDE SEQUENCE</scope>
    <source>
        <strain evidence="3">R34-3131</strain>
    </source>
</reference>
<accession>A0A098AP62</accession>
<dbReference type="InterPro" id="IPR010982">
    <property type="entry name" value="Lambda_DNA-bd_dom_sf"/>
</dbReference>
<feature type="domain" description="HTH cro/C1-type" evidence="2">
    <location>
        <begin position="6"/>
        <end position="60"/>
    </location>
</feature>
<dbReference type="Gene3D" id="1.10.260.40">
    <property type="entry name" value="lambda repressor-like DNA-binding domains"/>
    <property type="match status" value="1"/>
</dbReference>
<keyword evidence="1" id="KW-0238">DNA-binding</keyword>
<dbReference type="SMART" id="SM00530">
    <property type="entry name" value="HTH_XRE"/>
    <property type="match status" value="1"/>
</dbReference>
<reference evidence="3" key="1">
    <citation type="submission" date="2014-04" db="EMBL/GenBank/DDBJ databases">
        <authorList>
            <person name="Croucher N."/>
        </authorList>
    </citation>
    <scope>NUCLEOTIDE SEQUENCE</scope>
    <source>
        <strain evidence="3">R34-3131</strain>
    </source>
</reference>